<dbReference type="InterPro" id="IPR052925">
    <property type="entry name" value="Phage_Integrase-like_Recomb"/>
</dbReference>
<dbReference type="Proteomes" id="UP000683360">
    <property type="component" value="Unassembled WGS sequence"/>
</dbReference>
<dbReference type="GO" id="GO:0003677">
    <property type="term" value="F:DNA binding"/>
    <property type="evidence" value="ECO:0007669"/>
    <property type="project" value="UniProtKB-KW"/>
</dbReference>
<evidence type="ECO:0000313" key="4">
    <source>
        <dbReference type="EMBL" id="CAG2205670.1"/>
    </source>
</evidence>
<feature type="compositionally biased region" description="Low complexity" evidence="3">
    <location>
        <begin position="85"/>
        <end position="94"/>
    </location>
</feature>
<evidence type="ECO:0000256" key="2">
    <source>
        <dbReference type="ARBA" id="ARBA00023172"/>
    </source>
</evidence>
<dbReference type="InterPro" id="IPR010998">
    <property type="entry name" value="Integrase_recombinase_N"/>
</dbReference>
<dbReference type="AlphaFoldDB" id="A0A8S3RFB9"/>
<feature type="region of interest" description="Disordered" evidence="3">
    <location>
        <begin position="1"/>
        <end position="23"/>
    </location>
</feature>
<keyword evidence="1" id="KW-0238">DNA-binding</keyword>
<keyword evidence="2" id="KW-0233">DNA recombination</keyword>
<dbReference type="GO" id="GO:0015074">
    <property type="term" value="P:DNA integration"/>
    <property type="evidence" value="ECO:0007669"/>
    <property type="project" value="InterPro"/>
</dbReference>
<evidence type="ECO:0000256" key="1">
    <source>
        <dbReference type="ARBA" id="ARBA00023125"/>
    </source>
</evidence>
<proteinExistence type="predicted"/>
<dbReference type="InterPro" id="IPR013762">
    <property type="entry name" value="Integrase-like_cat_sf"/>
</dbReference>
<comment type="caution">
    <text evidence="4">The sequence shown here is derived from an EMBL/GenBank/DDBJ whole genome shotgun (WGS) entry which is preliminary data.</text>
</comment>
<dbReference type="OrthoDB" id="10068687at2759"/>
<name>A0A8S3RFB9_MYTED</name>
<dbReference type="GO" id="GO:0006310">
    <property type="term" value="P:DNA recombination"/>
    <property type="evidence" value="ECO:0007669"/>
    <property type="project" value="UniProtKB-KW"/>
</dbReference>
<gene>
    <name evidence="4" type="ORF">MEDL_20206</name>
</gene>
<dbReference type="InterPro" id="IPR011010">
    <property type="entry name" value="DNA_brk_join_enz"/>
</dbReference>
<feature type="region of interest" description="Disordered" evidence="3">
    <location>
        <begin position="72"/>
        <end position="96"/>
    </location>
</feature>
<evidence type="ECO:0000256" key="3">
    <source>
        <dbReference type="SAM" id="MobiDB-lite"/>
    </source>
</evidence>
<organism evidence="4 5">
    <name type="scientific">Mytilus edulis</name>
    <name type="common">Blue mussel</name>
    <dbReference type="NCBI Taxonomy" id="6550"/>
    <lineage>
        <taxon>Eukaryota</taxon>
        <taxon>Metazoa</taxon>
        <taxon>Spiralia</taxon>
        <taxon>Lophotrochozoa</taxon>
        <taxon>Mollusca</taxon>
        <taxon>Bivalvia</taxon>
        <taxon>Autobranchia</taxon>
        <taxon>Pteriomorphia</taxon>
        <taxon>Mytilida</taxon>
        <taxon>Mytiloidea</taxon>
        <taxon>Mytilidae</taxon>
        <taxon>Mytilinae</taxon>
        <taxon>Mytilus</taxon>
    </lineage>
</organism>
<reference evidence="4" key="1">
    <citation type="submission" date="2021-03" db="EMBL/GenBank/DDBJ databases">
        <authorList>
            <person name="Bekaert M."/>
        </authorList>
    </citation>
    <scope>NUCLEOTIDE SEQUENCE</scope>
</reference>
<feature type="compositionally biased region" description="Polar residues" evidence="3">
    <location>
        <begin position="105"/>
        <end position="116"/>
    </location>
</feature>
<dbReference type="PANTHER" id="PTHR34605:SF3">
    <property type="entry name" value="P CELL-TYPE AGGLUTINATION PROTEIN MAP4-LIKE-RELATED"/>
    <property type="match status" value="1"/>
</dbReference>
<sequence>MASRRNSRNQPYSNRHLDLNNPDNWTSQQLRIKLQQLGIVVPKNIAKSVLKQFYLENKDRQIGNAIIAQTEEVSDPERAVPNPLASASAPDSSANVIDELRNPTADESSSRSNEATGSAHFDSVGGNNMAAIMQSFSIVSQSVAQCASGLQQTVSLIANQKCSEISTSKKFDLAQWYHNRNAEDAPLIGNGAIQSRLTPPSLGYSSITPGTTGVRSDSYSNVDIVAPSVQRNIIEDDSFPKIGSPGRAEPSYMPQCVRSNVVLTNTVNKLWSNAVAMRTRAVYETGYNHFKTFLLLNGVNLNGNKLPPISEELLIYFVSHCFQILKLQYSTIKLYICGIRYMCLKDNIPSPFQSSDKDHKSMVRLSLFLKSVKRSQKQSVRPRFPITSDILKQMCVKLKRGFFSEFIDLMLETVCIVAFHGFLRCGEFTVDNASNFDSESNLCVSDVTFYEDFAILHLKQSKTDPFRKGIDIQLHRLNNILCPYTTLKHYLQMRSVKGKCELSDPLFINENFSALERKYFITNLKILLEACGYKAELYNGHSFRIGAATSAGKANVEDHLIKTLGRWSSDSYCRYIRTDKSSIKNAQQQICNN</sequence>
<dbReference type="SUPFAM" id="SSF47823">
    <property type="entry name" value="lambda integrase-like, N-terminal domain"/>
    <property type="match status" value="1"/>
</dbReference>
<dbReference type="Gene3D" id="1.10.150.130">
    <property type="match status" value="1"/>
</dbReference>
<keyword evidence="5" id="KW-1185">Reference proteome</keyword>
<dbReference type="Gene3D" id="1.10.443.10">
    <property type="entry name" value="Intergrase catalytic core"/>
    <property type="match status" value="1"/>
</dbReference>
<evidence type="ECO:0000313" key="5">
    <source>
        <dbReference type="Proteomes" id="UP000683360"/>
    </source>
</evidence>
<dbReference type="SUPFAM" id="SSF56349">
    <property type="entry name" value="DNA breaking-rejoining enzymes"/>
    <property type="match status" value="1"/>
</dbReference>
<dbReference type="PANTHER" id="PTHR34605">
    <property type="entry name" value="PHAGE_INTEGRASE DOMAIN-CONTAINING PROTEIN"/>
    <property type="match status" value="1"/>
</dbReference>
<dbReference type="EMBL" id="CAJPWZ010001029">
    <property type="protein sequence ID" value="CAG2205670.1"/>
    <property type="molecule type" value="Genomic_DNA"/>
</dbReference>
<protein>
    <submittedName>
        <fullName evidence="4">Uncharacterized protein</fullName>
    </submittedName>
</protein>
<accession>A0A8S3RFB9</accession>
<feature type="region of interest" description="Disordered" evidence="3">
    <location>
        <begin position="102"/>
        <end position="121"/>
    </location>
</feature>